<comment type="caution">
    <text evidence="1">The sequence shown here is derived from an EMBL/GenBank/DDBJ whole genome shotgun (WGS) entry which is preliminary data.</text>
</comment>
<dbReference type="Proteomes" id="UP000825890">
    <property type="component" value="Unassembled WGS sequence"/>
</dbReference>
<evidence type="ECO:0000313" key="2">
    <source>
        <dbReference type="Proteomes" id="UP000825890"/>
    </source>
</evidence>
<accession>A0A9P3CJY9</accession>
<dbReference type="EMBL" id="BOLY01000004">
    <property type="protein sequence ID" value="GIZ44126.1"/>
    <property type="molecule type" value="Genomic_DNA"/>
</dbReference>
<organism evidence="1 2">
    <name type="scientific">Cercospora kikuchii</name>
    <dbReference type="NCBI Taxonomy" id="84275"/>
    <lineage>
        <taxon>Eukaryota</taxon>
        <taxon>Fungi</taxon>
        <taxon>Dikarya</taxon>
        <taxon>Ascomycota</taxon>
        <taxon>Pezizomycotina</taxon>
        <taxon>Dothideomycetes</taxon>
        <taxon>Dothideomycetidae</taxon>
        <taxon>Mycosphaerellales</taxon>
        <taxon>Mycosphaerellaceae</taxon>
        <taxon>Cercospora</taxon>
    </lineage>
</organism>
<proteinExistence type="predicted"/>
<gene>
    <name evidence="1" type="ORF">CKM354_000733500</name>
</gene>
<dbReference type="RefSeq" id="XP_044658613.1">
    <property type="nucleotide sequence ID" value="XM_044802678.1"/>
</dbReference>
<keyword evidence="2" id="KW-1185">Reference proteome</keyword>
<evidence type="ECO:0000313" key="1">
    <source>
        <dbReference type="EMBL" id="GIZ44126.1"/>
    </source>
</evidence>
<dbReference type="AlphaFoldDB" id="A0A9P3CJY9"/>
<dbReference type="GeneID" id="68292910"/>
<dbReference type="OrthoDB" id="10496791at2759"/>
<reference evidence="1 2" key="1">
    <citation type="submission" date="2021-01" db="EMBL/GenBank/DDBJ databases">
        <title>Cercospora kikuchii MAFF 305040 whole genome shotgun sequence.</title>
        <authorList>
            <person name="Kashiwa T."/>
            <person name="Suzuki T."/>
        </authorList>
    </citation>
    <scope>NUCLEOTIDE SEQUENCE [LARGE SCALE GENOMIC DNA]</scope>
    <source>
        <strain evidence="1 2">MAFF 305040</strain>
    </source>
</reference>
<protein>
    <submittedName>
        <fullName evidence="1">Uncharacterized protein</fullName>
    </submittedName>
</protein>
<name>A0A9P3CJY9_9PEZI</name>
<sequence>MPEPGAPGDQDARKELSQVATLQKAAELIEEMKAKLNASDPAHLTILLRAMQVNRAAFHCMKTAFRQATGPGRVDESTRKKALATSERAMAVYEYSESLLETPGIPFNKEEWSAVQRAIGTSTKADLEKATASQNELNASVSDAHKSDLRLQDQGDFTKRVQELEKVLKQCAASLEPSYV</sequence>